<dbReference type="AlphaFoldDB" id="A0A098AXE6"/>
<name>A0A098AXE6_DESHA</name>
<reference evidence="1" key="1">
    <citation type="submission" date="2014-07" db="EMBL/GenBank/DDBJ databases">
        <authorList>
            <person name="Hornung V.Bastian."/>
        </authorList>
    </citation>
    <scope>NUCLEOTIDE SEQUENCE</scope>
    <source>
        <strain evidence="1">PCE-S</strain>
    </source>
</reference>
<sequence>MDINQHKLQYNQILERYKKAELWLDSPMRTEPEVQKWMPEFEKIVDQLNLLLFAIGEHTTDEAVNGFNMTGGSDK</sequence>
<protein>
    <submittedName>
        <fullName evidence="1">Uncharacterized protein</fullName>
    </submittedName>
</protein>
<dbReference type="PATRIC" id="fig|49338.4.peg.1495"/>
<gene>
    <name evidence="1" type="ORF">DPCES_1386</name>
</gene>
<organism evidence="1">
    <name type="scientific">Desulfitobacterium hafniense</name>
    <name type="common">Desulfitobacterium frappieri</name>
    <dbReference type="NCBI Taxonomy" id="49338"/>
    <lineage>
        <taxon>Bacteria</taxon>
        <taxon>Bacillati</taxon>
        <taxon>Bacillota</taxon>
        <taxon>Clostridia</taxon>
        <taxon>Eubacteriales</taxon>
        <taxon>Desulfitobacteriaceae</taxon>
        <taxon>Desulfitobacterium</taxon>
    </lineage>
</organism>
<accession>A0A098AXE6</accession>
<proteinExistence type="predicted"/>
<evidence type="ECO:0000313" key="1">
    <source>
        <dbReference type="EMBL" id="CDX01273.1"/>
    </source>
</evidence>
<dbReference type="RefSeq" id="WP_208925447.1">
    <property type="nucleotide sequence ID" value="NZ_LK996017.1"/>
</dbReference>
<dbReference type="EMBL" id="LK996017">
    <property type="protein sequence ID" value="CDX01273.1"/>
    <property type="molecule type" value="Genomic_DNA"/>
</dbReference>